<comment type="similarity">
    <text evidence="1">Belongs to the intradiol ring-cleavage dioxygenase family.</text>
</comment>
<evidence type="ECO:0000256" key="3">
    <source>
        <dbReference type="ARBA" id="ARBA00023002"/>
    </source>
</evidence>
<keyword evidence="2 5" id="KW-0223">Dioxygenase</keyword>
<evidence type="ECO:0000256" key="1">
    <source>
        <dbReference type="ARBA" id="ARBA00007825"/>
    </source>
</evidence>
<dbReference type="PANTHER" id="PTHR33711:SF10">
    <property type="entry name" value="INTRADIOL RING-CLEAVAGE DIOXYGENASES DOMAIN-CONTAINING PROTEIN"/>
    <property type="match status" value="1"/>
</dbReference>
<dbReference type="RefSeq" id="WP_083396633.1">
    <property type="nucleotide sequence ID" value="NZ_FOVJ01000001.1"/>
</dbReference>
<keyword evidence="3" id="KW-0560">Oxidoreductase</keyword>
<proteinExistence type="inferred from homology"/>
<dbReference type="AlphaFoldDB" id="A0A1I4Z9A0"/>
<dbReference type="OrthoDB" id="9800887at2"/>
<dbReference type="InterPro" id="IPR006311">
    <property type="entry name" value="TAT_signal"/>
</dbReference>
<dbReference type="PANTHER" id="PTHR33711">
    <property type="entry name" value="DIOXYGENASE, PUTATIVE (AFU_ORTHOLOGUE AFUA_2G02910)-RELATED"/>
    <property type="match status" value="1"/>
</dbReference>
<evidence type="ECO:0000259" key="4">
    <source>
        <dbReference type="PROSITE" id="PS00083"/>
    </source>
</evidence>
<dbReference type="Gene3D" id="2.60.130.10">
    <property type="entry name" value="Aromatic compound dioxygenase"/>
    <property type="match status" value="1"/>
</dbReference>
<keyword evidence="6" id="KW-1185">Reference proteome</keyword>
<accession>A0A1I4Z9A0</accession>
<dbReference type="InterPro" id="IPR015889">
    <property type="entry name" value="Intradiol_dOase_core"/>
</dbReference>
<dbReference type="PROSITE" id="PS51318">
    <property type="entry name" value="TAT"/>
    <property type="match status" value="1"/>
</dbReference>
<dbReference type="Pfam" id="PF00775">
    <property type="entry name" value="Dioxygenase_C"/>
    <property type="match status" value="1"/>
</dbReference>
<dbReference type="GO" id="GO:0016702">
    <property type="term" value="F:oxidoreductase activity, acting on single donors with incorporation of molecular oxygen, incorporation of two atoms of oxygen"/>
    <property type="evidence" value="ECO:0007669"/>
    <property type="project" value="InterPro"/>
</dbReference>
<evidence type="ECO:0000313" key="5">
    <source>
        <dbReference type="EMBL" id="SFN46460.1"/>
    </source>
</evidence>
<dbReference type="SUPFAM" id="SSF49482">
    <property type="entry name" value="Aromatic compound dioxygenase"/>
    <property type="match status" value="1"/>
</dbReference>
<gene>
    <name evidence="5" type="ORF">SAMN05216386_1084</name>
</gene>
<evidence type="ECO:0000256" key="2">
    <source>
        <dbReference type="ARBA" id="ARBA00022964"/>
    </source>
</evidence>
<dbReference type="InterPro" id="IPR000627">
    <property type="entry name" value="Intradiol_dOase_C"/>
</dbReference>
<evidence type="ECO:0000313" key="6">
    <source>
        <dbReference type="Proteomes" id="UP000183107"/>
    </source>
</evidence>
<dbReference type="InterPro" id="IPR050770">
    <property type="entry name" value="Intradiol_RC_Dioxygenase"/>
</dbReference>
<organism evidence="5 6">
    <name type="scientific">Nitrosospira briensis</name>
    <dbReference type="NCBI Taxonomy" id="35799"/>
    <lineage>
        <taxon>Bacteria</taxon>
        <taxon>Pseudomonadati</taxon>
        <taxon>Pseudomonadota</taxon>
        <taxon>Betaproteobacteria</taxon>
        <taxon>Nitrosomonadales</taxon>
        <taxon>Nitrosomonadaceae</taxon>
        <taxon>Nitrosospira</taxon>
    </lineage>
</organism>
<name>A0A1I4Z9A0_9PROT</name>
<dbReference type="PROSITE" id="PS00083">
    <property type="entry name" value="INTRADIOL_DIOXYGENAS"/>
    <property type="match status" value="1"/>
</dbReference>
<reference evidence="6" key="1">
    <citation type="submission" date="2016-10" db="EMBL/GenBank/DDBJ databases">
        <authorList>
            <person name="Varghese N."/>
        </authorList>
    </citation>
    <scope>NUCLEOTIDE SEQUENCE [LARGE SCALE GENOMIC DNA]</scope>
    <source>
        <strain evidence="6">Nsp8</strain>
    </source>
</reference>
<protein>
    <submittedName>
        <fullName evidence="5">Protocatechuate 3,4-dioxygenase beta subunit</fullName>
    </submittedName>
</protein>
<dbReference type="Proteomes" id="UP000183107">
    <property type="component" value="Unassembled WGS sequence"/>
</dbReference>
<dbReference type="GO" id="GO:0008199">
    <property type="term" value="F:ferric iron binding"/>
    <property type="evidence" value="ECO:0007669"/>
    <property type="project" value="InterPro"/>
</dbReference>
<sequence length="222" mass="24382">MKFDSPAPGRRTILKASAALLAAGMLSPVSSVLAEMASRRRRTQEQILGPFYPVMSRPNRSGDLTRVTGGSGRAKGQLLIVRGRVIDPDGIPVMGADVEIWQANSMGRYAHPDDTNPAPLDPNFEGFGAVTTGADGRYQFKTIKPLHYPAEPGMIRPAHIHFDVKGKRDELISQMYFEGDPYIPKDRFLQSAVDPEALIIKLSQSPEEPGFMVAEFDIVFRG</sequence>
<dbReference type="EMBL" id="FOVJ01000001">
    <property type="protein sequence ID" value="SFN46460.1"/>
    <property type="molecule type" value="Genomic_DNA"/>
</dbReference>
<feature type="domain" description="Intradiol ring-cleavage dioxygenases" evidence="4">
    <location>
        <begin position="81"/>
        <end position="109"/>
    </location>
</feature>